<dbReference type="Pfam" id="PF00106">
    <property type="entry name" value="adh_short"/>
    <property type="match status" value="1"/>
</dbReference>
<evidence type="ECO:0000313" key="3">
    <source>
        <dbReference type="EMBL" id="MDX2914591.1"/>
    </source>
</evidence>
<accession>A0ABU4LFR3</accession>
<evidence type="ECO:0000256" key="2">
    <source>
        <dbReference type="ARBA" id="ARBA00023002"/>
    </source>
</evidence>
<comment type="similarity">
    <text evidence="1">Belongs to the short-chain dehydrogenases/reductases (SDR) family.</text>
</comment>
<dbReference type="InterPro" id="IPR036291">
    <property type="entry name" value="NAD(P)-bd_dom_sf"/>
</dbReference>
<keyword evidence="4" id="KW-1185">Reference proteome</keyword>
<dbReference type="PANTHER" id="PTHR43008:SF4">
    <property type="entry name" value="CHAIN DEHYDROGENASE, PUTATIVE (AFU_ORTHOLOGUE AFUA_4G08710)-RELATED"/>
    <property type="match status" value="1"/>
</dbReference>
<protein>
    <submittedName>
        <fullName evidence="3">3-(Cis-5,6-dihydroxycyclohexa-1, 3-dien-1-yl)propanoate dehydrogenase</fullName>
        <ecNumber evidence="3">1.3.1.87</ecNumber>
    </submittedName>
</protein>
<evidence type="ECO:0000313" key="4">
    <source>
        <dbReference type="Proteomes" id="UP001271723"/>
    </source>
</evidence>
<name>A0ABU4LFR3_9ACTN</name>
<gene>
    <name evidence="3" type="primary">hcaB</name>
    <name evidence="3" type="ORF">PV517_38705</name>
</gene>
<reference evidence="3 4" key="1">
    <citation type="journal article" date="2023" name="Microb. Genom.">
        <title>Mesoterricola silvestris gen. nov., sp. nov., Mesoterricola sediminis sp. nov., Geothrix oryzae sp. nov., Geothrix edaphica sp. nov., Geothrix rubra sp. nov., and Geothrix limicola sp. nov., six novel members of Acidobacteriota isolated from soils.</title>
        <authorList>
            <person name="Weisberg A.J."/>
            <person name="Pearce E."/>
            <person name="Kramer C.G."/>
            <person name="Chang J.H."/>
            <person name="Clarke C.R."/>
        </authorList>
    </citation>
    <scope>NUCLEOTIDE SEQUENCE [LARGE SCALE GENOMIC DNA]</scope>
    <source>
        <strain evidence="3 4">NRRL_B-2795</strain>
    </source>
</reference>
<evidence type="ECO:0000256" key="1">
    <source>
        <dbReference type="ARBA" id="ARBA00006484"/>
    </source>
</evidence>
<dbReference type="InterPro" id="IPR020904">
    <property type="entry name" value="Sc_DH/Rdtase_CS"/>
</dbReference>
<dbReference type="NCBIfam" id="NF004849">
    <property type="entry name" value="PRK06200.1"/>
    <property type="match status" value="1"/>
</dbReference>
<dbReference type="EMBL" id="JARAVY010000021">
    <property type="protein sequence ID" value="MDX2914591.1"/>
    <property type="molecule type" value="Genomic_DNA"/>
</dbReference>
<comment type="caution">
    <text evidence="3">The sequence shown here is derived from an EMBL/GenBank/DDBJ whole genome shotgun (WGS) entry which is preliminary data.</text>
</comment>
<dbReference type="RefSeq" id="WP_086754908.1">
    <property type="nucleotide sequence ID" value="NZ_JAGJBZ010000001.1"/>
</dbReference>
<dbReference type="EC" id="1.3.1.87" evidence="3"/>
<dbReference type="Gene3D" id="3.40.50.720">
    <property type="entry name" value="NAD(P)-binding Rossmann-like Domain"/>
    <property type="match status" value="1"/>
</dbReference>
<dbReference type="GO" id="GO:0018498">
    <property type="term" value="F:2,3-dihydroxy-2,3-dihydro-phenylpropionate dehydrogenase activity"/>
    <property type="evidence" value="ECO:0007669"/>
    <property type="project" value="UniProtKB-EC"/>
</dbReference>
<dbReference type="SUPFAM" id="SSF51735">
    <property type="entry name" value="NAD(P)-binding Rossmann-fold domains"/>
    <property type="match status" value="1"/>
</dbReference>
<dbReference type="PANTHER" id="PTHR43008">
    <property type="entry name" value="BENZIL REDUCTASE"/>
    <property type="match status" value="1"/>
</dbReference>
<dbReference type="PRINTS" id="PR00081">
    <property type="entry name" value="GDHRDH"/>
</dbReference>
<dbReference type="InterPro" id="IPR002347">
    <property type="entry name" value="SDR_fam"/>
</dbReference>
<sequence>MGTHSGWVQDQVVAVTGGGSGLGRALVDTLVEEGANVVVLERSAAKAEALRADHGPDRVRVVEGDATLLADNREAVATALEAFGRLDCFVANAGLWDFSTRLADMPDEAVSAAFDEVYALNVKAPLLGAKAALDALRATNGSLVVTLSNAALYPGGGGSLYVSSKHAGLGLVRQLAWELAPDVRVNAVAPGGMSTDLRGPAALKYADTPLSSLPMDDIMEKHGPLRRAPRPQDYVGGFLLLASRRYGSMSTGTVVDVAAGRGIALSLHEN</sequence>
<organism evidence="3 4">
    <name type="scientific">Streptomyces griseiscabiei</name>
    <dbReference type="NCBI Taxonomy" id="2993540"/>
    <lineage>
        <taxon>Bacteria</taxon>
        <taxon>Bacillati</taxon>
        <taxon>Actinomycetota</taxon>
        <taxon>Actinomycetes</taxon>
        <taxon>Kitasatosporales</taxon>
        <taxon>Streptomycetaceae</taxon>
        <taxon>Streptomyces</taxon>
    </lineage>
</organism>
<proteinExistence type="inferred from homology"/>
<dbReference type="Proteomes" id="UP001271723">
    <property type="component" value="Unassembled WGS sequence"/>
</dbReference>
<keyword evidence="2 3" id="KW-0560">Oxidoreductase</keyword>
<dbReference type="PROSITE" id="PS00061">
    <property type="entry name" value="ADH_SHORT"/>
    <property type="match status" value="1"/>
</dbReference>